<proteinExistence type="predicted"/>
<sequence>MARPVGWILKEDDRERLLAAFPPRYSKVIAHHVTHWGRSGKPTAPPSPASFKVVGHADDKRGIEALVVSVDGDCDRPDGSIYHVTWSLDPASGCKPVDSNRLIKEAGWTETHMPHPFEAEPGWL</sequence>
<protein>
    <submittedName>
        <fullName evidence="1">Uncharacterized protein</fullName>
    </submittedName>
</protein>
<comment type="caution">
    <text evidence="1">The sequence shown here is derived from an EMBL/GenBank/DDBJ whole genome shotgun (WGS) entry which is preliminary data.</text>
</comment>
<dbReference type="EMBL" id="JACICF010000001">
    <property type="protein sequence ID" value="MBB3764139.1"/>
    <property type="molecule type" value="Genomic_DNA"/>
</dbReference>
<organism evidence="1 2">
    <name type="scientific">Sphingomicrobium lutaoense</name>
    <dbReference type="NCBI Taxonomy" id="515949"/>
    <lineage>
        <taxon>Bacteria</taxon>
        <taxon>Pseudomonadati</taxon>
        <taxon>Pseudomonadota</taxon>
        <taxon>Alphaproteobacteria</taxon>
        <taxon>Sphingomonadales</taxon>
        <taxon>Sphingomonadaceae</taxon>
        <taxon>Sphingomicrobium</taxon>
    </lineage>
</organism>
<dbReference type="Proteomes" id="UP000578569">
    <property type="component" value="Unassembled WGS sequence"/>
</dbReference>
<reference evidence="1 2" key="1">
    <citation type="submission" date="2020-08" db="EMBL/GenBank/DDBJ databases">
        <title>Genomic Encyclopedia of Type Strains, Phase IV (KMG-IV): sequencing the most valuable type-strain genomes for metagenomic binning, comparative biology and taxonomic classification.</title>
        <authorList>
            <person name="Goeker M."/>
        </authorList>
    </citation>
    <scope>NUCLEOTIDE SEQUENCE [LARGE SCALE GENOMIC DNA]</scope>
    <source>
        <strain evidence="1 2">DSM 24194</strain>
    </source>
</reference>
<dbReference type="AlphaFoldDB" id="A0A839YYB6"/>
<accession>A0A839YYB6</accession>
<keyword evidence="2" id="KW-1185">Reference proteome</keyword>
<name>A0A839YYB6_9SPHN</name>
<evidence type="ECO:0000313" key="1">
    <source>
        <dbReference type="EMBL" id="MBB3764139.1"/>
    </source>
</evidence>
<evidence type="ECO:0000313" key="2">
    <source>
        <dbReference type="Proteomes" id="UP000578569"/>
    </source>
</evidence>
<gene>
    <name evidence="1" type="ORF">FHS50_001162</name>
</gene>
<dbReference type="RefSeq" id="WP_183933423.1">
    <property type="nucleotide sequence ID" value="NZ_JACICF010000001.1"/>
</dbReference>